<evidence type="ECO:0000256" key="2">
    <source>
        <dbReference type="SAM" id="MobiDB-lite"/>
    </source>
</evidence>
<dbReference type="Pfam" id="PF13489">
    <property type="entry name" value="Methyltransf_23"/>
    <property type="match status" value="1"/>
</dbReference>
<evidence type="ECO:0000313" key="4">
    <source>
        <dbReference type="Proteomes" id="UP001240678"/>
    </source>
</evidence>
<dbReference type="EMBL" id="MOOE01000018">
    <property type="protein sequence ID" value="KAK1514416.1"/>
    <property type="molecule type" value="Genomic_DNA"/>
</dbReference>
<proteinExistence type="inferred from homology"/>
<evidence type="ECO:0000256" key="1">
    <source>
        <dbReference type="ARBA" id="ARBA00038158"/>
    </source>
</evidence>
<dbReference type="PANTHER" id="PTHR43591">
    <property type="entry name" value="METHYLTRANSFERASE"/>
    <property type="match status" value="1"/>
</dbReference>
<reference evidence="3 4" key="1">
    <citation type="submission" date="2016-10" db="EMBL/GenBank/DDBJ databases">
        <title>The genome sequence of Colletotrichum fioriniae PJ7.</title>
        <authorList>
            <person name="Baroncelli R."/>
        </authorList>
    </citation>
    <scope>NUCLEOTIDE SEQUENCE [LARGE SCALE GENOMIC DNA]</scope>
    <source>
        <strain evidence="3 4">IMI 309622</strain>
    </source>
</reference>
<dbReference type="GO" id="GO:0008168">
    <property type="term" value="F:methyltransferase activity"/>
    <property type="evidence" value="ECO:0007669"/>
    <property type="project" value="TreeGrafter"/>
</dbReference>
<sequence length="425" mass="47007">MSHSPERGVGEIDQAKHDQLFLSLKAKLMADYGIDPDRDFGQPSRGQQQQQQQHSHDDDGDGQDEEEGCGHAACEHGHSDDVPGLSSSGLSLSESILEYRMENGRTYHRYKDGKYTLPNDQAEQERLGTALPLGSFLLHLQHNVFLLTFDNRLGLAPPCQKGAEVPGRVLDVGTGTGIWAIDFGDEHPEAEIQSSLPPNVDFEVDDIEEEWVFDEPFDYIHSRLMTSSIADWKDNLTPGGYLELQEVDVGPSCDDGTLDPTTSALARYCALLHDASVMLGRPYQEIPKLADLMRDPEVGFVDVEVRVFKWPTNGWPAADTEEGRRLKELGVWSGENIVAGLQGFAMAPFTRAFGWSKEDVDAFLVGVRNEMRDESIHAYGLVYSIVGRKPLELDGDGAKARVVLIDVLNGILRPEVDFASIAIND</sequence>
<feature type="compositionally biased region" description="Acidic residues" evidence="2">
    <location>
        <begin position="58"/>
        <end position="67"/>
    </location>
</feature>
<evidence type="ECO:0000313" key="3">
    <source>
        <dbReference type="EMBL" id="KAK1514416.1"/>
    </source>
</evidence>
<dbReference type="GeneID" id="85345389"/>
<gene>
    <name evidence="3" type="ORF">CCOS01_13696</name>
</gene>
<protein>
    <recommendedName>
        <fullName evidence="5">Methyltransferase domain-containing protein</fullName>
    </recommendedName>
</protein>
<dbReference type="PANTHER" id="PTHR43591:SF24">
    <property type="entry name" value="2-METHOXY-6-POLYPRENYL-1,4-BENZOQUINOL METHYLASE, MITOCHONDRIAL"/>
    <property type="match status" value="1"/>
</dbReference>
<dbReference type="AlphaFoldDB" id="A0AAI9YKW3"/>
<comment type="similarity">
    <text evidence="1">Belongs to the methyltransferase superfamily. LaeA methyltransferase family.</text>
</comment>
<dbReference type="Proteomes" id="UP001240678">
    <property type="component" value="Unassembled WGS sequence"/>
</dbReference>
<evidence type="ECO:0008006" key="5">
    <source>
        <dbReference type="Google" id="ProtNLM"/>
    </source>
</evidence>
<dbReference type="SUPFAM" id="SSF53335">
    <property type="entry name" value="S-adenosyl-L-methionine-dependent methyltransferases"/>
    <property type="match status" value="1"/>
</dbReference>
<organism evidence="3 4">
    <name type="scientific">Colletotrichum costaricense</name>
    <dbReference type="NCBI Taxonomy" id="1209916"/>
    <lineage>
        <taxon>Eukaryota</taxon>
        <taxon>Fungi</taxon>
        <taxon>Dikarya</taxon>
        <taxon>Ascomycota</taxon>
        <taxon>Pezizomycotina</taxon>
        <taxon>Sordariomycetes</taxon>
        <taxon>Hypocreomycetidae</taxon>
        <taxon>Glomerellales</taxon>
        <taxon>Glomerellaceae</taxon>
        <taxon>Colletotrichum</taxon>
        <taxon>Colletotrichum acutatum species complex</taxon>
    </lineage>
</organism>
<name>A0AAI9YKW3_9PEZI</name>
<dbReference type="InterPro" id="IPR029063">
    <property type="entry name" value="SAM-dependent_MTases_sf"/>
</dbReference>
<feature type="region of interest" description="Disordered" evidence="2">
    <location>
        <begin position="33"/>
        <end position="87"/>
    </location>
</feature>
<dbReference type="RefSeq" id="XP_060307562.1">
    <property type="nucleotide sequence ID" value="XM_060461842.1"/>
</dbReference>
<accession>A0AAI9YKW3</accession>
<dbReference type="CDD" id="cd02440">
    <property type="entry name" value="AdoMet_MTases"/>
    <property type="match status" value="1"/>
</dbReference>
<keyword evidence="4" id="KW-1185">Reference proteome</keyword>
<dbReference type="Gene3D" id="3.40.50.150">
    <property type="entry name" value="Vaccinia Virus protein VP39"/>
    <property type="match status" value="1"/>
</dbReference>
<comment type="caution">
    <text evidence="3">The sequence shown here is derived from an EMBL/GenBank/DDBJ whole genome shotgun (WGS) entry which is preliminary data.</text>
</comment>